<proteinExistence type="predicted"/>
<organism evidence="1 2">
    <name type="scientific">Streptomyces milbemycinicus</name>
    <dbReference type="NCBI Taxonomy" id="476552"/>
    <lineage>
        <taxon>Bacteria</taxon>
        <taxon>Bacillati</taxon>
        <taxon>Actinomycetota</taxon>
        <taxon>Actinomycetes</taxon>
        <taxon>Kitasatosporales</taxon>
        <taxon>Streptomycetaceae</taxon>
        <taxon>Streptomyces</taxon>
    </lineage>
</organism>
<evidence type="ECO:0008006" key="3">
    <source>
        <dbReference type="Google" id="ProtNLM"/>
    </source>
</evidence>
<dbReference type="RefSeq" id="WP_358644558.1">
    <property type="nucleotide sequence ID" value="NZ_JBFAEV010000031.1"/>
</dbReference>
<accession>A0ABW8LIE0</accession>
<dbReference type="Proteomes" id="UP001620295">
    <property type="component" value="Unassembled WGS sequence"/>
</dbReference>
<sequence>MVPGRRGGGDDGFPTGCVRTGCVPAGRLGGGRLGSIGGLFADPGIEALVIATPAGTHADLVEAAARQGKAIYL</sequence>
<evidence type="ECO:0000313" key="1">
    <source>
        <dbReference type="EMBL" id="MFK4265684.1"/>
    </source>
</evidence>
<keyword evidence="2" id="KW-1185">Reference proteome</keyword>
<reference evidence="1 2" key="1">
    <citation type="submission" date="2024-11" db="EMBL/GenBank/DDBJ databases">
        <title>The Natural Products Discovery Center: Release of the First 8490 Sequenced Strains for Exploring Actinobacteria Biosynthetic Diversity.</title>
        <authorList>
            <person name="Kalkreuter E."/>
            <person name="Kautsar S.A."/>
            <person name="Yang D."/>
            <person name="Bader C.D."/>
            <person name="Teijaro C.N."/>
            <person name="Fluegel L."/>
            <person name="Davis C.M."/>
            <person name="Simpson J.R."/>
            <person name="Lauterbach L."/>
            <person name="Steele A.D."/>
            <person name="Gui C."/>
            <person name="Meng S."/>
            <person name="Li G."/>
            <person name="Viehrig K."/>
            <person name="Ye F."/>
            <person name="Su P."/>
            <person name="Kiefer A.F."/>
            <person name="Nichols A."/>
            <person name="Cepeda A.J."/>
            <person name="Yan W."/>
            <person name="Fan B."/>
            <person name="Jiang Y."/>
            <person name="Adhikari A."/>
            <person name="Zheng C.-J."/>
            <person name="Schuster L."/>
            <person name="Cowan T.M."/>
            <person name="Smanski M.J."/>
            <person name="Chevrette M.G."/>
            <person name="De Carvalho L.P.S."/>
            <person name="Shen B."/>
        </authorList>
    </citation>
    <scope>NUCLEOTIDE SEQUENCE [LARGE SCALE GENOMIC DNA]</scope>
    <source>
        <strain evidence="1 2">NPDC020863</strain>
    </source>
</reference>
<protein>
    <recommendedName>
        <fullName evidence="3">Gfo/Idh/MocA-like oxidoreductase N-terminal domain-containing protein</fullName>
    </recommendedName>
</protein>
<comment type="caution">
    <text evidence="1">The sequence shown here is derived from an EMBL/GenBank/DDBJ whole genome shotgun (WGS) entry which is preliminary data.</text>
</comment>
<dbReference type="SUPFAM" id="SSF51735">
    <property type="entry name" value="NAD(P)-binding Rossmann-fold domains"/>
    <property type="match status" value="1"/>
</dbReference>
<gene>
    <name evidence="1" type="ORF">ACI2L5_12175</name>
</gene>
<evidence type="ECO:0000313" key="2">
    <source>
        <dbReference type="Proteomes" id="UP001620295"/>
    </source>
</evidence>
<dbReference type="InterPro" id="IPR036291">
    <property type="entry name" value="NAD(P)-bd_dom_sf"/>
</dbReference>
<name>A0ABW8LIE0_9ACTN</name>
<dbReference type="Gene3D" id="3.40.50.720">
    <property type="entry name" value="NAD(P)-binding Rossmann-like Domain"/>
    <property type="match status" value="1"/>
</dbReference>
<dbReference type="EMBL" id="JBJDQH010000004">
    <property type="protein sequence ID" value="MFK4265684.1"/>
    <property type="molecule type" value="Genomic_DNA"/>
</dbReference>